<dbReference type="Gene3D" id="3.90.960.10">
    <property type="entry name" value="YbaK/aminoacyl-tRNA synthetase-associated domain"/>
    <property type="match status" value="1"/>
</dbReference>
<evidence type="ECO:0000313" key="3">
    <source>
        <dbReference type="EMBL" id="RPF28068.1"/>
    </source>
</evidence>
<reference evidence="3 4" key="1">
    <citation type="submission" date="2018-11" db="EMBL/GenBank/DDBJ databases">
        <title>Sequencing the genomes of 1000 actinobacteria strains.</title>
        <authorList>
            <person name="Klenk H.-P."/>
        </authorList>
    </citation>
    <scope>NUCLEOTIDE SEQUENCE [LARGE SCALE GENOMIC DNA]</scope>
    <source>
        <strain evidence="3 4">DSM 14418</strain>
    </source>
</reference>
<evidence type="ECO:0000256" key="1">
    <source>
        <dbReference type="SAM" id="MobiDB-lite"/>
    </source>
</evidence>
<dbReference type="InterPro" id="IPR007214">
    <property type="entry name" value="YbaK/aa-tRNA-synth-assoc-dom"/>
</dbReference>
<evidence type="ECO:0000313" key="4">
    <source>
        <dbReference type="Proteomes" id="UP000280726"/>
    </source>
</evidence>
<evidence type="ECO:0000259" key="2">
    <source>
        <dbReference type="Pfam" id="PF04073"/>
    </source>
</evidence>
<dbReference type="GO" id="GO:0002161">
    <property type="term" value="F:aminoacyl-tRNA deacylase activity"/>
    <property type="evidence" value="ECO:0007669"/>
    <property type="project" value="InterPro"/>
</dbReference>
<dbReference type="Proteomes" id="UP000280726">
    <property type="component" value="Unassembled WGS sequence"/>
</dbReference>
<dbReference type="SUPFAM" id="SSF55826">
    <property type="entry name" value="YbaK/ProRS associated domain"/>
    <property type="match status" value="1"/>
</dbReference>
<comment type="caution">
    <text evidence="3">The sequence shown here is derived from an EMBL/GenBank/DDBJ whole genome shotgun (WGS) entry which is preliminary data.</text>
</comment>
<feature type="domain" description="YbaK/aminoacyl-tRNA synthetase-associated" evidence="2">
    <location>
        <begin position="91"/>
        <end position="211"/>
    </location>
</feature>
<organism evidence="3 4">
    <name type="scientific">Georgenia muralis</name>
    <dbReference type="NCBI Taxonomy" id="154117"/>
    <lineage>
        <taxon>Bacteria</taxon>
        <taxon>Bacillati</taxon>
        <taxon>Actinomycetota</taxon>
        <taxon>Actinomycetes</taxon>
        <taxon>Micrococcales</taxon>
        <taxon>Bogoriellaceae</taxon>
        <taxon>Georgenia</taxon>
    </lineage>
</organism>
<keyword evidence="4" id="KW-1185">Reference proteome</keyword>
<accession>A0A3N4ZRA6</accession>
<name>A0A3N4ZRA6_9MICO</name>
<sequence length="228" mass="23345">MSTDVPAPGESTASGTSSETSLAAGEALSPGHAPEPTAVLGEESVAFGTLLWVPALDRPDLLAEPVRAALAARAATEPDAVAEVRVAEIDPDLADTLAMTEAYRLPLGASANCVLVAGRRDGEERVAACVVRASTRADVNSTVRRMLDVRKASFWPTERAVEASGMEYGAITPIGVPASWRLLVDARVAVGPAIVGSGVRGSKLLLPGEVLVGFPGVEVVEGLGVPTA</sequence>
<feature type="compositionally biased region" description="Low complexity" evidence="1">
    <location>
        <begin position="9"/>
        <end position="25"/>
    </location>
</feature>
<proteinExistence type="predicted"/>
<dbReference type="AlphaFoldDB" id="A0A3N4ZRA6"/>
<protein>
    <submittedName>
        <fullName evidence="3">Prolyl-tRNA editing enzyme YbaK/EbsC (Cys-tRNA(Pro) deacylase)</fullName>
    </submittedName>
</protein>
<dbReference type="Pfam" id="PF04073">
    <property type="entry name" value="tRNA_edit"/>
    <property type="match status" value="1"/>
</dbReference>
<dbReference type="EMBL" id="RKRA01000001">
    <property type="protein sequence ID" value="RPF28068.1"/>
    <property type="molecule type" value="Genomic_DNA"/>
</dbReference>
<dbReference type="InterPro" id="IPR036754">
    <property type="entry name" value="YbaK/aa-tRNA-synt-asso_dom_sf"/>
</dbReference>
<gene>
    <name evidence="3" type="ORF">EDD32_2577</name>
</gene>
<feature type="region of interest" description="Disordered" evidence="1">
    <location>
        <begin position="1"/>
        <end position="37"/>
    </location>
</feature>